<sequence length="158" mass="16754">MSTTDDIFLASSGSLESTVAWLSTVLRLRSLEDPALKADEYLFSAGARTAEGAVVFVVEPNAYGSVDPEPEDVSAIDRYTAAVEVRLVGAKDEEAQVAEARAVFDEVAAGQPDVAIVLSHNMSHLAAAYLPGAGVQTFPPGTTLDAPDIETWRDWVVS</sequence>
<name>A0A4R0KB32_9ACTN</name>
<organism evidence="1 2">
    <name type="scientific">Kribbella pittospori</name>
    <dbReference type="NCBI Taxonomy" id="722689"/>
    <lineage>
        <taxon>Bacteria</taxon>
        <taxon>Bacillati</taxon>
        <taxon>Actinomycetota</taxon>
        <taxon>Actinomycetes</taxon>
        <taxon>Propionibacteriales</taxon>
        <taxon>Kribbellaceae</taxon>
        <taxon>Kribbella</taxon>
    </lineage>
</organism>
<proteinExistence type="predicted"/>
<accession>A0A4R0KB32</accession>
<evidence type="ECO:0000313" key="1">
    <source>
        <dbReference type="EMBL" id="TCC55158.1"/>
    </source>
</evidence>
<protein>
    <submittedName>
        <fullName evidence="1">Uncharacterized protein</fullName>
    </submittedName>
</protein>
<keyword evidence="2" id="KW-1185">Reference proteome</keyword>
<evidence type="ECO:0000313" key="2">
    <source>
        <dbReference type="Proteomes" id="UP000291144"/>
    </source>
</evidence>
<dbReference type="OrthoDB" id="3825408at2"/>
<dbReference type="Proteomes" id="UP000291144">
    <property type="component" value="Unassembled WGS sequence"/>
</dbReference>
<comment type="caution">
    <text evidence="1">The sequence shown here is derived from an EMBL/GenBank/DDBJ whole genome shotgun (WGS) entry which is preliminary data.</text>
</comment>
<dbReference type="RefSeq" id="WP_131364382.1">
    <property type="nucleotide sequence ID" value="NZ_SJKB01000016.1"/>
</dbReference>
<dbReference type="AlphaFoldDB" id="A0A4R0KB32"/>
<gene>
    <name evidence="1" type="ORF">E0H73_36850</name>
</gene>
<reference evidence="1 2" key="1">
    <citation type="submission" date="2019-02" db="EMBL/GenBank/DDBJ databases">
        <title>Kribbella capetownensis sp. nov. and Kribbella speibonae sp. nov., isolated from soil.</title>
        <authorList>
            <person name="Curtis S.M."/>
            <person name="Norton I."/>
            <person name="Everest G.J."/>
            <person name="Meyers P.R."/>
        </authorList>
    </citation>
    <scope>NUCLEOTIDE SEQUENCE [LARGE SCALE GENOMIC DNA]</scope>
    <source>
        <strain evidence="1 2">NRRL B-24813</strain>
    </source>
</reference>
<dbReference type="EMBL" id="SJKB01000016">
    <property type="protein sequence ID" value="TCC55158.1"/>
    <property type="molecule type" value="Genomic_DNA"/>
</dbReference>